<evidence type="ECO:0000313" key="2">
    <source>
        <dbReference type="Proteomes" id="UP001165413"/>
    </source>
</evidence>
<organism evidence="1 2">
    <name type="scientific">Opacimonas viscosa</name>
    <dbReference type="NCBI Taxonomy" id="2961944"/>
    <lineage>
        <taxon>Bacteria</taxon>
        <taxon>Pseudomonadati</taxon>
        <taxon>Pseudomonadota</taxon>
        <taxon>Gammaproteobacteria</taxon>
        <taxon>Alteromonadales</taxon>
        <taxon>Alteromonadaceae</taxon>
        <taxon>Opacimonas</taxon>
    </lineage>
</organism>
<evidence type="ECO:0000313" key="1">
    <source>
        <dbReference type="EMBL" id="MCP3429934.1"/>
    </source>
</evidence>
<keyword evidence="2" id="KW-1185">Reference proteome</keyword>
<comment type="caution">
    <text evidence="1">The sequence shown here is derived from an EMBL/GenBank/DDBJ whole genome shotgun (WGS) entry which is preliminary data.</text>
</comment>
<name>A0AA41X0K8_9ALTE</name>
<proteinExistence type="predicted"/>
<dbReference type="EMBL" id="JANATA010000236">
    <property type="protein sequence ID" value="MCP3429934.1"/>
    <property type="molecule type" value="Genomic_DNA"/>
</dbReference>
<protein>
    <submittedName>
        <fullName evidence="1">Methyl-accepting chemotaxis protein</fullName>
    </submittedName>
</protein>
<dbReference type="AlphaFoldDB" id="A0AA41X0K8"/>
<accession>A0AA41X0K8</accession>
<dbReference type="Proteomes" id="UP001165413">
    <property type="component" value="Unassembled WGS sequence"/>
</dbReference>
<reference evidence="1" key="1">
    <citation type="submission" date="2022-07" db="EMBL/GenBank/DDBJ databases">
        <title>Characterization of the Novel Bacterium Alteromonas immobilis LMIT006 and Alteromonas gregis LMIT007.</title>
        <authorList>
            <person name="Lin X."/>
        </authorList>
    </citation>
    <scope>NUCLEOTIDE SEQUENCE</scope>
    <source>
        <strain evidence="1">LMIT007</strain>
    </source>
</reference>
<sequence>HFGYYDIFLVDASTGFVVYSAFKELDYATSLTSGPYAQSGLADAYRGALALDDSKTSYLTDFRSYLPSYDAQAAFVSSPIAQNG</sequence>
<gene>
    <name evidence="1" type="ORF">NLF92_13415</name>
</gene>
<feature type="non-terminal residue" evidence="1">
    <location>
        <position position="1"/>
    </location>
</feature>
<feature type="non-terminal residue" evidence="1">
    <location>
        <position position="84"/>
    </location>
</feature>